<keyword evidence="4" id="KW-0862">Zinc</keyword>
<dbReference type="EMBL" id="CP049011">
    <property type="protein sequence ID" value="QID87589.1"/>
    <property type="molecule type" value="Genomic_DNA"/>
</dbReference>
<dbReference type="Gene3D" id="1.10.220.150">
    <property type="entry name" value="Arf GTPase activating protein"/>
    <property type="match status" value="1"/>
</dbReference>
<dbReference type="GO" id="GO:0032012">
    <property type="term" value="P:regulation of ARF protein signal transduction"/>
    <property type="evidence" value="ECO:0007669"/>
    <property type="project" value="TreeGrafter"/>
</dbReference>
<dbReference type="GO" id="GO:0000139">
    <property type="term" value="C:Golgi membrane"/>
    <property type="evidence" value="ECO:0007669"/>
    <property type="project" value="TreeGrafter"/>
</dbReference>
<dbReference type="PANTHER" id="PTHR46395">
    <property type="entry name" value="ADP-RIBOSYLATION FACTOR GTPASE-ACTIVATING PROTEIN 1"/>
    <property type="match status" value="1"/>
</dbReference>
<dbReference type="PANTHER" id="PTHR46395:SF1">
    <property type="entry name" value="ADP-RIBOSYLATION FACTOR GTPASE-ACTIVATING PROTEIN 1"/>
    <property type="match status" value="1"/>
</dbReference>
<evidence type="ECO:0000256" key="1">
    <source>
        <dbReference type="ARBA" id="ARBA00022468"/>
    </source>
</evidence>
<dbReference type="AlphaFoldDB" id="A0A6C1EES5"/>
<dbReference type="PROSITE" id="PS50115">
    <property type="entry name" value="ARFGAP"/>
    <property type="match status" value="1"/>
</dbReference>
<keyword evidence="3 5" id="KW-0863">Zinc-finger</keyword>
<keyword evidence="2" id="KW-0479">Metal-binding</keyword>
<protein>
    <submittedName>
        <fullName evidence="7">Sporulation-specific protein 18</fullName>
    </submittedName>
</protein>
<evidence type="ECO:0000256" key="3">
    <source>
        <dbReference type="ARBA" id="ARBA00022771"/>
    </source>
</evidence>
<dbReference type="GO" id="GO:0030100">
    <property type="term" value="P:regulation of endocytosis"/>
    <property type="evidence" value="ECO:0007669"/>
    <property type="project" value="TreeGrafter"/>
</dbReference>
<dbReference type="GO" id="GO:0008270">
    <property type="term" value="F:zinc ion binding"/>
    <property type="evidence" value="ECO:0007669"/>
    <property type="project" value="UniProtKB-KW"/>
</dbReference>
<keyword evidence="8" id="KW-1185">Reference proteome</keyword>
<evidence type="ECO:0000313" key="7">
    <source>
        <dbReference type="EMBL" id="QID87589.1"/>
    </source>
</evidence>
<dbReference type="OrthoDB" id="983479at2759"/>
<organism evidence="7 8">
    <name type="scientific">Saccharomyces pastorianus</name>
    <name type="common">Lager yeast</name>
    <name type="synonym">Saccharomyces cerevisiae x Saccharomyces eubayanus</name>
    <dbReference type="NCBI Taxonomy" id="27292"/>
    <lineage>
        <taxon>Eukaryota</taxon>
        <taxon>Fungi</taxon>
        <taxon>Dikarya</taxon>
        <taxon>Ascomycota</taxon>
        <taxon>Saccharomycotina</taxon>
        <taxon>Saccharomycetes</taxon>
        <taxon>Saccharomycetales</taxon>
        <taxon>Saccharomycetaceae</taxon>
        <taxon>Saccharomyces</taxon>
    </lineage>
</organism>
<gene>
    <name evidence="7" type="primary">SPS18_2</name>
    <name evidence="7" type="ORF">GRS66_010269</name>
</gene>
<evidence type="ECO:0000256" key="4">
    <source>
        <dbReference type="ARBA" id="ARBA00022833"/>
    </source>
</evidence>
<proteinExistence type="predicted"/>
<name>A0A6C1EES5_SACPS</name>
<sequence>MHLFDNSRDIENRKRLLCAKKVAGNNKCFECKSANPQFVSSSFGIFICVNCANLLRGLDANLFYVKSITMDSFEEKDIRKVEKSGNFRFGCFLSKNGIMQNGTPLRDKYDNLFAKSYRRRLNNEIRGKDINENMYLGFNNFEQYADGAINQNRGPALKEISGNIINSEGAEFVLPDKALGTRNFQDCERFPNRLRSREYQNDNDITSASSTLTIEKFQKDPIGTISKSWLLLSDALHKSYEDFKGTIVQPTIENIQQRNLSDDLKRSLVHFNEKIHEMSHLPLPVFSCFTGEDILPSEFN</sequence>
<reference evidence="7 8" key="1">
    <citation type="journal article" date="2019" name="BMC Genomics">
        <title>Chromosome level assembly and comparative genome analysis confirm lager-brewing yeasts originated from a single hybridization.</title>
        <authorList>
            <person name="Salazar A.N."/>
            <person name="Gorter de Vries A.R."/>
            <person name="van den Broek M."/>
            <person name="Brouwers N."/>
            <person name="de la Torre Cortes P."/>
            <person name="Kuijpers N.G.A."/>
            <person name="Daran J.G."/>
            <person name="Abeel T."/>
        </authorList>
    </citation>
    <scope>NUCLEOTIDE SEQUENCE [LARGE SCALE GENOMIC DNA]</scope>
    <source>
        <strain evidence="7 8">CBS 1483</strain>
    </source>
</reference>
<dbReference type="InterPro" id="IPR037278">
    <property type="entry name" value="ARFGAP/RecO"/>
</dbReference>
<dbReference type="SUPFAM" id="SSF57863">
    <property type="entry name" value="ArfGap/RecO-like zinc finger"/>
    <property type="match status" value="1"/>
</dbReference>
<dbReference type="PRINTS" id="PR00405">
    <property type="entry name" value="REVINTRACTNG"/>
</dbReference>
<accession>A0A6C1EES5</accession>
<dbReference type="GO" id="GO:0005096">
    <property type="term" value="F:GTPase activator activity"/>
    <property type="evidence" value="ECO:0007669"/>
    <property type="project" value="UniProtKB-KW"/>
</dbReference>
<evidence type="ECO:0000259" key="6">
    <source>
        <dbReference type="PROSITE" id="PS50115"/>
    </source>
</evidence>
<evidence type="ECO:0000313" key="8">
    <source>
        <dbReference type="Proteomes" id="UP000501346"/>
    </source>
</evidence>
<keyword evidence="1" id="KW-0343">GTPase activation</keyword>
<evidence type="ECO:0000256" key="5">
    <source>
        <dbReference type="PROSITE-ProRule" id="PRU00288"/>
    </source>
</evidence>
<dbReference type="Proteomes" id="UP000501346">
    <property type="component" value="Chromosome SeXIV"/>
</dbReference>
<dbReference type="InterPro" id="IPR001164">
    <property type="entry name" value="ArfGAP_dom"/>
</dbReference>
<dbReference type="InterPro" id="IPR038508">
    <property type="entry name" value="ArfGAP_dom_sf"/>
</dbReference>
<dbReference type="SMART" id="SM00105">
    <property type="entry name" value="ArfGap"/>
    <property type="match status" value="1"/>
</dbReference>
<evidence type="ECO:0000256" key="2">
    <source>
        <dbReference type="ARBA" id="ARBA00022723"/>
    </source>
</evidence>
<dbReference type="Pfam" id="PF01412">
    <property type="entry name" value="ArfGap"/>
    <property type="match status" value="1"/>
</dbReference>
<feature type="domain" description="Arf-GAP" evidence="6">
    <location>
        <begin position="11"/>
        <end position="130"/>
    </location>
</feature>